<feature type="transmembrane region" description="Helical" evidence="1">
    <location>
        <begin position="60"/>
        <end position="81"/>
    </location>
</feature>
<keyword evidence="3" id="KW-1185">Reference proteome</keyword>
<keyword evidence="1" id="KW-1133">Transmembrane helix</keyword>
<evidence type="ECO:0000313" key="2">
    <source>
        <dbReference type="EMBL" id="MBC5723916.1"/>
    </source>
</evidence>
<protein>
    <submittedName>
        <fullName evidence="2">Uncharacterized protein</fullName>
    </submittedName>
</protein>
<comment type="caution">
    <text evidence="2">The sequence shown here is derived from an EMBL/GenBank/DDBJ whole genome shotgun (WGS) entry which is preliminary data.</text>
</comment>
<evidence type="ECO:0000313" key="3">
    <source>
        <dbReference type="Proteomes" id="UP000606499"/>
    </source>
</evidence>
<dbReference type="Proteomes" id="UP000606499">
    <property type="component" value="Unassembled WGS sequence"/>
</dbReference>
<keyword evidence="1" id="KW-0812">Transmembrane</keyword>
<reference evidence="2" key="1">
    <citation type="submission" date="2020-08" db="EMBL/GenBank/DDBJ databases">
        <title>Genome public.</title>
        <authorList>
            <person name="Liu C."/>
            <person name="Sun Q."/>
        </authorList>
    </citation>
    <scope>NUCLEOTIDE SEQUENCE</scope>
    <source>
        <strain evidence="2">NSJ-28</strain>
    </source>
</reference>
<accession>A0A923RVA1</accession>
<sequence>MSKNLQEYLQDNETVLWQGEPAAFPLIENGNKTRVLRTWLLTVVIIGGLLAAYVTKNSQWSMNVAIGMVVIGAVIMISPVFERASVKRQKYYITNQRAILEFDAKTFYSMDLSDIDDYKVVSDVANEDSVVLGSKIFEEVNKQLRWRACHPMIDRQNTTNRTRAEALVFYGVKNAEAAVELLEGRDATRAA</sequence>
<keyword evidence="1" id="KW-0472">Membrane</keyword>
<evidence type="ECO:0000256" key="1">
    <source>
        <dbReference type="SAM" id="Phobius"/>
    </source>
</evidence>
<dbReference type="EMBL" id="JACOPL010000001">
    <property type="protein sequence ID" value="MBC5723916.1"/>
    <property type="molecule type" value="Genomic_DNA"/>
</dbReference>
<dbReference type="AlphaFoldDB" id="A0A923RVA1"/>
<organism evidence="2 3">
    <name type="scientific">Agathobaculum faecis</name>
    <dbReference type="NCBI Taxonomy" id="2763013"/>
    <lineage>
        <taxon>Bacteria</taxon>
        <taxon>Bacillati</taxon>
        <taxon>Bacillota</taxon>
        <taxon>Clostridia</taxon>
        <taxon>Eubacteriales</taxon>
        <taxon>Butyricicoccaceae</taxon>
        <taxon>Agathobaculum</taxon>
    </lineage>
</organism>
<proteinExistence type="predicted"/>
<gene>
    <name evidence="2" type="ORF">H8S45_00295</name>
</gene>
<name>A0A923RVA1_9FIRM</name>
<feature type="transmembrane region" description="Helical" evidence="1">
    <location>
        <begin position="35"/>
        <end position="54"/>
    </location>
</feature>
<dbReference type="RefSeq" id="WP_054327662.1">
    <property type="nucleotide sequence ID" value="NZ_JACOPL010000001.1"/>
</dbReference>